<gene>
    <name evidence="2" type="ORF">NCTC5906_00005</name>
</gene>
<sequence length="117" mass="12846">MINGTASGCQNIKRYESGLIQIPQDEEIILDQGHIVVINGVPKIDRARNQGKSGQRHGDSAVSYCMAVRASYMTGGEIEFTPLPAKHQSATGGRNFEYSNSEKEDLKAEFGSDWDNI</sequence>
<reference evidence="2 3" key="1">
    <citation type="submission" date="2018-12" db="EMBL/GenBank/DDBJ databases">
        <authorList>
            <consortium name="Pathogen Informatics"/>
        </authorList>
    </citation>
    <scope>NUCLEOTIDE SEQUENCE [LARGE SCALE GENOMIC DNA]</scope>
    <source>
        <strain evidence="2 3">NCTC5906</strain>
    </source>
</reference>
<accession>A0A448F5Q2</accession>
<evidence type="ECO:0000256" key="1">
    <source>
        <dbReference type="SAM" id="MobiDB-lite"/>
    </source>
</evidence>
<dbReference type="EMBL" id="LR134327">
    <property type="protein sequence ID" value="VEF40547.1"/>
    <property type="molecule type" value="Genomic_DNA"/>
</dbReference>
<evidence type="ECO:0000313" key="2">
    <source>
        <dbReference type="EMBL" id="VEF40547.1"/>
    </source>
</evidence>
<feature type="region of interest" description="Disordered" evidence="1">
    <location>
        <begin position="84"/>
        <end position="117"/>
    </location>
</feature>
<feature type="compositionally biased region" description="Basic and acidic residues" evidence="1">
    <location>
        <begin position="100"/>
        <end position="110"/>
    </location>
</feature>
<dbReference type="Proteomes" id="UP000272690">
    <property type="component" value="Chromosome"/>
</dbReference>
<name>A0A448F5Q2_AGGAP</name>
<dbReference type="AlphaFoldDB" id="A0A448F5Q2"/>
<protein>
    <submittedName>
        <fullName evidence="2">Mu-like prophage FluMu protein gp28</fullName>
    </submittedName>
</protein>
<organism evidence="2 3">
    <name type="scientific">Aggregatibacter aphrophilus ATCC 33389</name>
    <dbReference type="NCBI Taxonomy" id="985008"/>
    <lineage>
        <taxon>Bacteria</taxon>
        <taxon>Pseudomonadati</taxon>
        <taxon>Pseudomonadota</taxon>
        <taxon>Gammaproteobacteria</taxon>
        <taxon>Pasteurellales</taxon>
        <taxon>Pasteurellaceae</taxon>
        <taxon>Aggregatibacter</taxon>
    </lineage>
</organism>
<evidence type="ECO:0000313" key="3">
    <source>
        <dbReference type="Proteomes" id="UP000272690"/>
    </source>
</evidence>
<proteinExistence type="predicted"/>